<gene>
    <name evidence="2" type="ORF">RI543_001060</name>
</gene>
<dbReference type="AlphaFoldDB" id="A0AAN7WQC7"/>
<feature type="compositionally biased region" description="Acidic residues" evidence="1">
    <location>
        <begin position="344"/>
        <end position="354"/>
    </location>
</feature>
<reference evidence="3" key="1">
    <citation type="submission" date="2023-07" db="EMBL/GenBank/DDBJ databases">
        <title>A draft genome of Kazachstania heterogenica Y-27499.</title>
        <authorList>
            <person name="Donic C."/>
            <person name="Kralova J.S."/>
            <person name="Fidel L."/>
            <person name="Ben-Dor S."/>
            <person name="Jung S."/>
        </authorList>
    </citation>
    <scope>NUCLEOTIDE SEQUENCE [LARGE SCALE GENOMIC DNA]</scope>
    <source>
        <strain evidence="3">Y27499</strain>
    </source>
</reference>
<keyword evidence="3" id="KW-1185">Reference proteome</keyword>
<feature type="compositionally biased region" description="Low complexity" evidence="1">
    <location>
        <begin position="320"/>
        <end position="337"/>
    </location>
</feature>
<dbReference type="Proteomes" id="UP001306508">
    <property type="component" value="Unassembled WGS sequence"/>
</dbReference>
<evidence type="ECO:0000313" key="3">
    <source>
        <dbReference type="Proteomes" id="UP001306508"/>
    </source>
</evidence>
<sequence>MSSFNSFASSWTKKLEEISSTVSQKTQELSTNLPSFAQSTQRLVQEKFGQVTDISQLPQEYLELEKKIDTLKLINEHFLKITSIYENESYDYPKFIKDSVNDLSKTISSKIVDLSHATSTTEAQNILLSPGPVKDPMTLNYALSKVALTSSELINQSSANLSPQETQTSSILLDFSNLQTQIAQARIQQDTLIKTKFNKRLRESLKQDIERANRARKEVTNKRLQYDVARTKLMNAKPEKEASLRVQMESLEDQFAQVTEHATIVMQEVLANSEFLFDLQSLVNAQLSYFEMSTNLLKNFVKNTNFPEVNPSSHFPPPSSSSSNENTTATETAEATAVDTNPIELDDNDEELDN</sequence>
<dbReference type="InterPro" id="IPR018859">
    <property type="entry name" value="BAR_dom-cont"/>
</dbReference>
<comment type="caution">
    <text evidence="2">The sequence shown here is derived from an EMBL/GenBank/DDBJ whole genome shotgun (WGS) entry which is preliminary data.</text>
</comment>
<accession>A0AAN7WQC7</accession>
<dbReference type="Gene3D" id="1.20.1270.60">
    <property type="entry name" value="Arfaptin homology (AH) domain/BAR domain"/>
    <property type="match status" value="1"/>
</dbReference>
<dbReference type="EMBL" id="JAWIZZ010000035">
    <property type="protein sequence ID" value="KAK5781512.1"/>
    <property type="molecule type" value="Genomic_DNA"/>
</dbReference>
<dbReference type="CDD" id="cd07600">
    <property type="entry name" value="BAR_Gvp36"/>
    <property type="match status" value="1"/>
</dbReference>
<proteinExistence type="predicted"/>
<evidence type="ECO:0000256" key="1">
    <source>
        <dbReference type="SAM" id="MobiDB-lite"/>
    </source>
</evidence>
<evidence type="ECO:0000313" key="2">
    <source>
        <dbReference type="EMBL" id="KAK5781512.1"/>
    </source>
</evidence>
<feature type="region of interest" description="Disordered" evidence="1">
    <location>
        <begin position="309"/>
        <end position="354"/>
    </location>
</feature>
<dbReference type="SUPFAM" id="SSF103657">
    <property type="entry name" value="BAR/IMD domain-like"/>
    <property type="match status" value="1"/>
</dbReference>
<dbReference type="Pfam" id="PF10455">
    <property type="entry name" value="BAR_2"/>
    <property type="match status" value="1"/>
</dbReference>
<organism evidence="2 3">
    <name type="scientific">Arxiozyma heterogenica</name>
    <dbReference type="NCBI Taxonomy" id="278026"/>
    <lineage>
        <taxon>Eukaryota</taxon>
        <taxon>Fungi</taxon>
        <taxon>Dikarya</taxon>
        <taxon>Ascomycota</taxon>
        <taxon>Saccharomycotina</taxon>
        <taxon>Saccharomycetes</taxon>
        <taxon>Saccharomycetales</taxon>
        <taxon>Saccharomycetaceae</taxon>
        <taxon>Arxiozyma</taxon>
    </lineage>
</organism>
<dbReference type="InterPro" id="IPR027267">
    <property type="entry name" value="AH/BAR_dom_sf"/>
</dbReference>
<protein>
    <submittedName>
        <fullName evidence="2">Uncharacterized protein</fullName>
    </submittedName>
</protein>
<name>A0AAN7WQC7_9SACH</name>